<organism evidence="2 3">
    <name type="scientific">Sphingobacterium suaedae</name>
    <dbReference type="NCBI Taxonomy" id="1686402"/>
    <lineage>
        <taxon>Bacteria</taxon>
        <taxon>Pseudomonadati</taxon>
        <taxon>Bacteroidota</taxon>
        <taxon>Sphingobacteriia</taxon>
        <taxon>Sphingobacteriales</taxon>
        <taxon>Sphingobacteriaceae</taxon>
        <taxon>Sphingobacterium</taxon>
    </lineage>
</organism>
<sequence>MRFFNLYSNILVTKGYRRILISDLGRNISKLYPLELSELIEELKESSIEAVLDNYDEHSKRIVQEYVDYLIHKEYGFITEGDWDRNFIPLSLVYQDSRLLSDIFLELEQLEITEALLTSITKLRIRHVVAFCRNAVTAQQLIDFDALFANTAVEGVEIYTAFSSAVHADFFQRVHAYTKRISHLVFYGCDEDTSATDFAYRFMLDFTSDELSVNACGKINVDHFNTNMPKVLEAVNHNSCLHKKIGIDIDGRIKNCPAMSYSFGHINEVSLEDAFDHQDFKKYWSLTKDAVLVCKDCEFRNVCTDCRAFTERSHYNDKGMDISKPLKCGYDPYTNEWSEWSLNPLKRQAMAYYGFKHVRGSE</sequence>
<proteinExistence type="predicted"/>
<evidence type="ECO:0000313" key="3">
    <source>
        <dbReference type="Proteomes" id="UP001597545"/>
    </source>
</evidence>
<dbReference type="NCBIfam" id="TIGR04193">
    <property type="entry name" value="SPASM_w_grasp"/>
    <property type="match status" value="1"/>
</dbReference>
<dbReference type="EMBL" id="JBHULR010000003">
    <property type="protein sequence ID" value="MFD2547290.1"/>
    <property type="molecule type" value="Genomic_DNA"/>
</dbReference>
<reference evidence="3" key="1">
    <citation type="journal article" date="2019" name="Int. J. Syst. Evol. Microbiol.">
        <title>The Global Catalogue of Microorganisms (GCM) 10K type strain sequencing project: providing services to taxonomists for standard genome sequencing and annotation.</title>
        <authorList>
            <consortium name="The Broad Institute Genomics Platform"/>
            <consortium name="The Broad Institute Genome Sequencing Center for Infectious Disease"/>
            <person name="Wu L."/>
            <person name="Ma J."/>
        </authorList>
    </citation>
    <scope>NUCLEOTIDE SEQUENCE [LARGE SCALE GENOMIC DNA]</scope>
    <source>
        <strain evidence="3">KCTC 42662</strain>
    </source>
</reference>
<dbReference type="NCBIfam" id="TIGR04085">
    <property type="entry name" value="rSAM_more_4Fe4S"/>
    <property type="match status" value="1"/>
</dbReference>
<feature type="domain" description="4Fe4S-binding SPASM" evidence="1">
    <location>
        <begin position="243"/>
        <end position="298"/>
    </location>
</feature>
<evidence type="ECO:0000259" key="1">
    <source>
        <dbReference type="Pfam" id="PF13186"/>
    </source>
</evidence>
<dbReference type="InterPro" id="IPR058240">
    <property type="entry name" value="rSAM_sf"/>
</dbReference>
<dbReference type="Pfam" id="PF13186">
    <property type="entry name" value="SPASM"/>
    <property type="match status" value="1"/>
</dbReference>
<protein>
    <submittedName>
        <fullName evidence="2">Grasp-with-spasm system SPASM domain peptide maturase</fullName>
    </submittedName>
</protein>
<dbReference type="RefSeq" id="WP_380901900.1">
    <property type="nucleotide sequence ID" value="NZ_JBHUEG010000007.1"/>
</dbReference>
<name>A0ABW5KG88_9SPHI</name>
<accession>A0ABW5KG88</accession>
<dbReference type="Proteomes" id="UP001597545">
    <property type="component" value="Unassembled WGS sequence"/>
</dbReference>
<comment type="caution">
    <text evidence="2">The sequence shown here is derived from an EMBL/GenBank/DDBJ whole genome shotgun (WGS) entry which is preliminary data.</text>
</comment>
<dbReference type="SUPFAM" id="SSF102114">
    <property type="entry name" value="Radical SAM enzymes"/>
    <property type="match status" value="1"/>
</dbReference>
<keyword evidence="3" id="KW-1185">Reference proteome</keyword>
<dbReference type="Gene3D" id="3.20.20.70">
    <property type="entry name" value="Aldolase class I"/>
    <property type="match status" value="1"/>
</dbReference>
<dbReference type="InterPro" id="IPR026497">
    <property type="entry name" value="GRASP-with-SPASM"/>
</dbReference>
<evidence type="ECO:0000313" key="2">
    <source>
        <dbReference type="EMBL" id="MFD2547290.1"/>
    </source>
</evidence>
<dbReference type="InterPro" id="IPR013785">
    <property type="entry name" value="Aldolase_TIM"/>
</dbReference>
<gene>
    <name evidence="2" type="primary">gwsS</name>
    <name evidence="2" type="ORF">ACFSR5_06470</name>
</gene>
<dbReference type="InterPro" id="IPR023885">
    <property type="entry name" value="4Fe4S-binding_SPASM_dom"/>
</dbReference>